<dbReference type="InterPro" id="IPR020904">
    <property type="entry name" value="Sc_DH/Rdtase_CS"/>
</dbReference>
<protein>
    <submittedName>
        <fullName evidence="2">SDR family oxidoreductase</fullName>
    </submittedName>
</protein>
<dbReference type="CDD" id="cd05233">
    <property type="entry name" value="SDR_c"/>
    <property type="match status" value="1"/>
</dbReference>
<dbReference type="Proteomes" id="UP001500467">
    <property type="component" value="Unassembled WGS sequence"/>
</dbReference>
<evidence type="ECO:0000313" key="3">
    <source>
        <dbReference type="Proteomes" id="UP001500467"/>
    </source>
</evidence>
<organism evidence="2 3">
    <name type="scientific">Prauserella alba</name>
    <dbReference type="NCBI Taxonomy" id="176898"/>
    <lineage>
        <taxon>Bacteria</taxon>
        <taxon>Bacillati</taxon>
        <taxon>Actinomycetota</taxon>
        <taxon>Actinomycetes</taxon>
        <taxon>Pseudonocardiales</taxon>
        <taxon>Pseudonocardiaceae</taxon>
        <taxon>Prauserella</taxon>
    </lineage>
</organism>
<dbReference type="InterPro" id="IPR002347">
    <property type="entry name" value="SDR_fam"/>
</dbReference>
<comment type="caution">
    <text evidence="2">The sequence shown here is derived from an EMBL/GenBank/DDBJ whole genome shotgun (WGS) entry which is preliminary data.</text>
</comment>
<evidence type="ECO:0000313" key="2">
    <source>
        <dbReference type="EMBL" id="GAA1208725.1"/>
    </source>
</evidence>
<dbReference type="PANTHER" id="PTHR42760">
    <property type="entry name" value="SHORT-CHAIN DEHYDROGENASES/REDUCTASES FAMILY MEMBER"/>
    <property type="match status" value="1"/>
</dbReference>
<dbReference type="InterPro" id="IPR036291">
    <property type="entry name" value="NAD(P)-bd_dom_sf"/>
</dbReference>
<dbReference type="PROSITE" id="PS00061">
    <property type="entry name" value="ADH_SHORT"/>
    <property type="match status" value="1"/>
</dbReference>
<dbReference type="Gene3D" id="3.40.50.720">
    <property type="entry name" value="NAD(P)-binding Rossmann-like Domain"/>
    <property type="match status" value="1"/>
</dbReference>
<dbReference type="EMBL" id="BAAALM010000010">
    <property type="protein sequence ID" value="GAA1208725.1"/>
    <property type="molecule type" value="Genomic_DNA"/>
</dbReference>
<evidence type="ECO:0000256" key="1">
    <source>
        <dbReference type="ARBA" id="ARBA00006484"/>
    </source>
</evidence>
<dbReference type="SUPFAM" id="SSF51735">
    <property type="entry name" value="NAD(P)-binding Rossmann-fold domains"/>
    <property type="match status" value="1"/>
</dbReference>
<comment type="similarity">
    <text evidence="1">Belongs to the short-chain dehydrogenases/reductases (SDR) family.</text>
</comment>
<dbReference type="PANTHER" id="PTHR42760:SF40">
    <property type="entry name" value="3-OXOACYL-[ACYL-CARRIER-PROTEIN] REDUCTASE, CHLOROPLASTIC"/>
    <property type="match status" value="1"/>
</dbReference>
<dbReference type="PRINTS" id="PR00081">
    <property type="entry name" value="GDHRDH"/>
</dbReference>
<keyword evidence="3" id="KW-1185">Reference proteome</keyword>
<dbReference type="RefSeq" id="WP_253854006.1">
    <property type="nucleotide sequence ID" value="NZ_BAAALM010000010.1"/>
</dbReference>
<proteinExistence type="inferred from homology"/>
<dbReference type="Pfam" id="PF13561">
    <property type="entry name" value="adh_short_C2"/>
    <property type="match status" value="1"/>
</dbReference>
<sequence length="253" mass="26045">MTTDVSRPLIIVTGGGTGMGRDIALDQTKLGHDVLIVGRRPDPLEETRSMSAAPHRLHTAVADISTHQGTTALLDAVDGRPVKAFVAAAGGQGDFKDPGTSPEEVDEAWTEALRKNLFSAILPIEAVLPLMVDGQGRIVLIGSTAGLDGAGGPYATAKAALSGYGRDLATRVGRRGITANTLAPGFVAATDFFEAGGYGASATMIEGAASQTLVGRVGQPQDITASVRWLISEDAGWVTAQTITVNGGTVIVR</sequence>
<name>A0ABP4G094_9PSEU</name>
<reference evidence="3" key="1">
    <citation type="journal article" date="2019" name="Int. J. Syst. Evol. Microbiol.">
        <title>The Global Catalogue of Microorganisms (GCM) 10K type strain sequencing project: providing services to taxonomists for standard genome sequencing and annotation.</title>
        <authorList>
            <consortium name="The Broad Institute Genomics Platform"/>
            <consortium name="The Broad Institute Genome Sequencing Center for Infectious Disease"/>
            <person name="Wu L."/>
            <person name="Ma J."/>
        </authorList>
    </citation>
    <scope>NUCLEOTIDE SEQUENCE [LARGE SCALE GENOMIC DNA]</scope>
    <source>
        <strain evidence="3">JCM 13022</strain>
    </source>
</reference>
<accession>A0ABP4G094</accession>
<gene>
    <name evidence="2" type="ORF">GCM10009675_30810</name>
</gene>